<dbReference type="EMBL" id="LR798374">
    <property type="protein sequence ID" value="CAB5227601.1"/>
    <property type="molecule type" value="Genomic_DNA"/>
</dbReference>
<evidence type="ECO:0000313" key="6">
    <source>
        <dbReference type="EMBL" id="CAB5227601.1"/>
    </source>
</evidence>
<dbReference type="EMBL" id="LR796840">
    <property type="protein sequence ID" value="CAB4169062.1"/>
    <property type="molecule type" value="Genomic_DNA"/>
</dbReference>
<evidence type="ECO:0000313" key="1">
    <source>
        <dbReference type="EMBL" id="CAB4169062.1"/>
    </source>
</evidence>
<dbReference type="EMBL" id="LR797006">
    <property type="protein sequence ID" value="CAB4181479.1"/>
    <property type="molecule type" value="Genomic_DNA"/>
</dbReference>
<proteinExistence type="predicted"/>
<name>A0A6J5QAZ6_9CAUD</name>
<evidence type="ECO:0000313" key="5">
    <source>
        <dbReference type="EMBL" id="CAB4210908.1"/>
    </source>
</evidence>
<dbReference type="EMBL" id="LR797362">
    <property type="protein sequence ID" value="CAB4210908.1"/>
    <property type="molecule type" value="Genomic_DNA"/>
</dbReference>
<evidence type="ECO:0000313" key="4">
    <source>
        <dbReference type="EMBL" id="CAB4197693.1"/>
    </source>
</evidence>
<gene>
    <name evidence="3" type="ORF">UFOVP1074_65</name>
    <name evidence="4" type="ORF">UFOVP1310_16</name>
    <name evidence="5" type="ORF">UFOVP1424_56</name>
    <name evidence="6" type="ORF">UFOVP1521_56</name>
    <name evidence="1" type="ORF">UFOVP899_39</name>
    <name evidence="2" type="ORF">UFOVP987_38</name>
</gene>
<sequence length="155" mass="18553">MNGKDFVKHENNFNISKTWHKEFKKEWTEEEVTANIIKEIGYDVIRPARNYVYGKLYKMDNKGMICQFTEETIIKDALEQSVFKILDFGEDCFKDKECFPNGQRFYIGQWYKFSKYEYDKFKVGGEYVAMLPDITLKAHVSDPYYIDHLFLTPYI</sequence>
<organism evidence="3">
    <name type="scientific">uncultured Caudovirales phage</name>
    <dbReference type="NCBI Taxonomy" id="2100421"/>
    <lineage>
        <taxon>Viruses</taxon>
        <taxon>Duplodnaviria</taxon>
        <taxon>Heunggongvirae</taxon>
        <taxon>Uroviricota</taxon>
        <taxon>Caudoviricetes</taxon>
        <taxon>Peduoviridae</taxon>
        <taxon>Maltschvirus</taxon>
        <taxon>Maltschvirus maltsch</taxon>
    </lineage>
</organism>
<protein>
    <submittedName>
        <fullName evidence="3">Uncharacterized protein</fullName>
    </submittedName>
</protein>
<dbReference type="EMBL" id="LR797262">
    <property type="protein sequence ID" value="CAB4197693.1"/>
    <property type="molecule type" value="Genomic_DNA"/>
</dbReference>
<evidence type="ECO:0000313" key="3">
    <source>
        <dbReference type="EMBL" id="CAB4181479.1"/>
    </source>
</evidence>
<dbReference type="EMBL" id="LR796935">
    <property type="protein sequence ID" value="CAB4176533.1"/>
    <property type="molecule type" value="Genomic_DNA"/>
</dbReference>
<evidence type="ECO:0000313" key="2">
    <source>
        <dbReference type="EMBL" id="CAB4176533.1"/>
    </source>
</evidence>
<reference evidence="3" key="1">
    <citation type="submission" date="2020-05" db="EMBL/GenBank/DDBJ databases">
        <authorList>
            <person name="Chiriac C."/>
            <person name="Salcher M."/>
            <person name="Ghai R."/>
            <person name="Kavagutti S V."/>
        </authorList>
    </citation>
    <scope>NUCLEOTIDE SEQUENCE</scope>
</reference>
<accession>A0A6J5QAZ6</accession>